<dbReference type="InterPro" id="IPR000164">
    <property type="entry name" value="Histone_H3/CENP-A"/>
</dbReference>
<evidence type="ECO:0000256" key="2">
    <source>
        <dbReference type="SAM" id="MobiDB-lite"/>
    </source>
</evidence>
<dbReference type="GO" id="GO:0046982">
    <property type="term" value="F:protein heterodimerization activity"/>
    <property type="evidence" value="ECO:0007669"/>
    <property type="project" value="InterPro"/>
</dbReference>
<gene>
    <name evidence="4" type="ORF">CBR_g13032</name>
</gene>
<dbReference type="STRING" id="69332.A0A388KTQ5"/>
<feature type="region of interest" description="Disordered" evidence="2">
    <location>
        <begin position="758"/>
        <end position="938"/>
    </location>
</feature>
<feature type="compositionally biased region" description="Acidic residues" evidence="2">
    <location>
        <begin position="43"/>
        <end position="52"/>
    </location>
</feature>
<dbReference type="Pfam" id="PF00125">
    <property type="entry name" value="Histone"/>
    <property type="match status" value="1"/>
</dbReference>
<dbReference type="InterPro" id="IPR007125">
    <property type="entry name" value="H2A/H2B/H3"/>
</dbReference>
<reference evidence="4 5" key="1">
    <citation type="journal article" date="2018" name="Cell">
        <title>The Chara Genome: Secondary Complexity and Implications for Plant Terrestrialization.</title>
        <authorList>
            <person name="Nishiyama T."/>
            <person name="Sakayama H."/>
            <person name="Vries J.D."/>
            <person name="Buschmann H."/>
            <person name="Saint-Marcoux D."/>
            <person name="Ullrich K.K."/>
            <person name="Haas F.B."/>
            <person name="Vanderstraeten L."/>
            <person name="Becker D."/>
            <person name="Lang D."/>
            <person name="Vosolsobe S."/>
            <person name="Rombauts S."/>
            <person name="Wilhelmsson P.K.I."/>
            <person name="Janitza P."/>
            <person name="Kern R."/>
            <person name="Heyl A."/>
            <person name="Rumpler F."/>
            <person name="Villalobos L.I.A.C."/>
            <person name="Clay J.M."/>
            <person name="Skokan R."/>
            <person name="Toyoda A."/>
            <person name="Suzuki Y."/>
            <person name="Kagoshima H."/>
            <person name="Schijlen E."/>
            <person name="Tajeshwar N."/>
            <person name="Catarino B."/>
            <person name="Hetherington A.J."/>
            <person name="Saltykova A."/>
            <person name="Bonnot C."/>
            <person name="Breuninger H."/>
            <person name="Symeonidi A."/>
            <person name="Radhakrishnan G.V."/>
            <person name="Van Nieuwerburgh F."/>
            <person name="Deforce D."/>
            <person name="Chang C."/>
            <person name="Karol K.G."/>
            <person name="Hedrich R."/>
            <person name="Ulvskov P."/>
            <person name="Glockner G."/>
            <person name="Delwiche C.F."/>
            <person name="Petrasek J."/>
            <person name="Van de Peer Y."/>
            <person name="Friml J."/>
            <person name="Beilby M."/>
            <person name="Dolan L."/>
            <person name="Kohara Y."/>
            <person name="Sugano S."/>
            <person name="Fujiyama A."/>
            <person name="Delaux P.-M."/>
            <person name="Quint M."/>
            <person name="TheiBen G."/>
            <person name="Hagemann M."/>
            <person name="Harholt J."/>
            <person name="Dunand C."/>
            <person name="Zachgo S."/>
            <person name="Langdale J."/>
            <person name="Maumus F."/>
            <person name="Straeten D.V.D."/>
            <person name="Gould S.B."/>
            <person name="Rensing S.A."/>
        </authorList>
    </citation>
    <scope>NUCLEOTIDE SEQUENCE [LARGE SCALE GENOMIC DNA]</scope>
    <source>
        <strain evidence="4 5">S276</strain>
    </source>
</reference>
<feature type="compositionally biased region" description="Low complexity" evidence="2">
    <location>
        <begin position="889"/>
        <end position="898"/>
    </location>
</feature>
<dbReference type="SUPFAM" id="SSF47113">
    <property type="entry name" value="Histone-fold"/>
    <property type="match status" value="1"/>
</dbReference>
<dbReference type="OrthoDB" id="420022at2759"/>
<feature type="compositionally biased region" description="Basic residues" evidence="2">
    <location>
        <begin position="784"/>
        <end position="795"/>
    </location>
</feature>
<feature type="compositionally biased region" description="Acidic residues" evidence="2">
    <location>
        <begin position="858"/>
        <end position="867"/>
    </location>
</feature>
<feature type="compositionally biased region" description="Basic and acidic residues" evidence="2">
    <location>
        <begin position="796"/>
        <end position="857"/>
    </location>
</feature>
<comment type="similarity">
    <text evidence="1">Belongs to the histone H3 family.</text>
</comment>
<evidence type="ECO:0000313" key="4">
    <source>
        <dbReference type="EMBL" id="GBG73313.1"/>
    </source>
</evidence>
<evidence type="ECO:0000256" key="1">
    <source>
        <dbReference type="ARBA" id="ARBA00010343"/>
    </source>
</evidence>
<feature type="compositionally biased region" description="Basic and acidic residues" evidence="2">
    <location>
        <begin position="765"/>
        <end position="783"/>
    </location>
</feature>
<comment type="caution">
    <text evidence="4">The sequence shown here is derived from an EMBL/GenBank/DDBJ whole genome shotgun (WGS) entry which is preliminary data.</text>
</comment>
<sequence>METEDIVKGLADGRKEGNSIEMNTTDCADVLTTIYAQSAEMMGDGDESDNDEGGSTCETEKVGEERGEGGMGSRENHAGCIVEDENVVKTLAGEQFPYDINWVSGRVQPGIVGGVPCSAFKVVGTWVPFPVPKTSAWRNVTLSIVFDRVIRLNDAARAREKGQHALKMWRVLEAKGELRLNDFLYDSFDCGTPWVIGGNNAAARTVCPENDARRDPRWGLVPYEIPITCGRVRMQMRDAMGNVWNMHYINGMLSFRNLNREVLEEEKKAMTCPPHTAGCFFPPLRNPMELGVVDGKLFSGEDGATYTAARGQEATYDGLWSQIWDHVTLRRDVLTATDIGAHVIPEGQLQQHMTPEKYAYRINGSRDVCILQSLMARPFLRIVREVVEETIAPGAGVRFQMTAVCALMEAAEAYLVANFENTNEVAIHSKRVTIQVKDMRLVDRLSKPRWVEKYEERRGQKTNCTIMSMSVAQVEKALAEVMKYAAEGIHYNGDIEFSLLKKRVPRYFAVSVDMRSSITANDEGWMCEDGDVDMTMHQKGGTYAPADFKKLLGTVAKNSDMLVDGSKDELKSGGAEILVLSRMKDITQTPPQDFQDVPVIVADGVEYVLLDQLCDFMKKSDEDRNVIHEALHEREEKTTSYPADRCGGTYCHAFWTGSVLQVAMLRDKEKEKKGGSEEEDEDIEEDEEEDEEASSSDVEVSGSDVSNDEVDEEDDVYYDLKGAGGQMSKGWAHAVLRLARVFPDPHNVLHVVMKGATPDGALHGAENRSPRAPEKRSREDQITKMHRRTKKRISHKKDTTVDMIDLRGSDNVHSRAREEAEEEHDHPSSEKSDREDDNASRDEVDDSETSHGHPRDTDEADDDDGGSDDGTAHEESDDGSAQDDRSASRRASSPSSGGTQRTRVPGRNTTHEGPREEHNARGQRCRHAFHWQTNSEAR</sequence>
<organism evidence="4 5">
    <name type="scientific">Chara braunii</name>
    <name type="common">Braun's stonewort</name>
    <dbReference type="NCBI Taxonomy" id="69332"/>
    <lineage>
        <taxon>Eukaryota</taxon>
        <taxon>Viridiplantae</taxon>
        <taxon>Streptophyta</taxon>
        <taxon>Charophyceae</taxon>
        <taxon>Charales</taxon>
        <taxon>Characeae</taxon>
        <taxon>Chara</taxon>
    </lineage>
</organism>
<evidence type="ECO:0000259" key="3">
    <source>
        <dbReference type="Pfam" id="PF00125"/>
    </source>
</evidence>
<proteinExistence type="inferred from homology"/>
<dbReference type="Proteomes" id="UP000265515">
    <property type="component" value="Unassembled WGS sequence"/>
</dbReference>
<dbReference type="AlphaFoldDB" id="A0A388KTQ5"/>
<feature type="domain" description="Core Histone H2A/H2B/H3" evidence="3">
    <location>
        <begin position="376"/>
        <end position="444"/>
    </location>
</feature>
<evidence type="ECO:0000313" key="5">
    <source>
        <dbReference type="Proteomes" id="UP000265515"/>
    </source>
</evidence>
<feature type="region of interest" description="Disordered" evidence="2">
    <location>
        <begin position="42"/>
        <end position="76"/>
    </location>
</feature>
<dbReference type="GO" id="GO:0003677">
    <property type="term" value="F:DNA binding"/>
    <property type="evidence" value="ECO:0007669"/>
    <property type="project" value="InterPro"/>
</dbReference>
<dbReference type="InterPro" id="IPR009072">
    <property type="entry name" value="Histone-fold"/>
</dbReference>
<dbReference type="GO" id="GO:0000786">
    <property type="term" value="C:nucleosome"/>
    <property type="evidence" value="ECO:0007669"/>
    <property type="project" value="InterPro"/>
</dbReference>
<feature type="region of interest" description="Disordered" evidence="2">
    <location>
        <begin position="669"/>
        <end position="713"/>
    </location>
</feature>
<dbReference type="Gene3D" id="1.10.20.10">
    <property type="entry name" value="Histone, subunit A"/>
    <property type="match status" value="1"/>
</dbReference>
<accession>A0A388KTQ5</accession>
<name>A0A388KTQ5_CHABU</name>
<feature type="compositionally biased region" description="Basic and acidic residues" evidence="2">
    <location>
        <begin position="909"/>
        <end position="920"/>
    </location>
</feature>
<feature type="compositionally biased region" description="Acidic residues" evidence="2">
    <location>
        <begin position="677"/>
        <end position="694"/>
    </location>
</feature>
<dbReference type="EMBL" id="BFEA01000181">
    <property type="protein sequence ID" value="GBG73313.1"/>
    <property type="molecule type" value="Genomic_DNA"/>
</dbReference>
<feature type="compositionally biased region" description="Basic and acidic residues" evidence="2">
    <location>
        <begin position="58"/>
        <end position="68"/>
    </location>
</feature>
<feature type="compositionally biased region" description="Low complexity" evidence="2">
    <location>
        <begin position="695"/>
        <end position="705"/>
    </location>
</feature>
<dbReference type="GO" id="GO:0030527">
    <property type="term" value="F:structural constituent of chromatin"/>
    <property type="evidence" value="ECO:0007669"/>
    <property type="project" value="InterPro"/>
</dbReference>
<protein>
    <recommendedName>
        <fullName evidence="3">Core Histone H2A/H2B/H3 domain-containing protein</fullName>
    </recommendedName>
</protein>
<dbReference type="Gramene" id="GBG73313">
    <property type="protein sequence ID" value="GBG73313"/>
    <property type="gene ID" value="CBR_g13032"/>
</dbReference>
<dbReference type="SMART" id="SM00428">
    <property type="entry name" value="H3"/>
    <property type="match status" value="1"/>
</dbReference>
<keyword evidence="5" id="KW-1185">Reference proteome</keyword>
<dbReference type="PANTHER" id="PTHR11426">
    <property type="entry name" value="HISTONE H3"/>
    <property type="match status" value="1"/>
</dbReference>